<name>A0A395MJD9_9HYPO</name>
<protein>
    <submittedName>
        <fullName evidence="1">Uncharacterized protein</fullName>
    </submittedName>
</protein>
<dbReference type="Proteomes" id="UP000265631">
    <property type="component" value="Unassembled WGS sequence"/>
</dbReference>
<proteinExistence type="predicted"/>
<evidence type="ECO:0000313" key="2">
    <source>
        <dbReference type="Proteomes" id="UP000265631"/>
    </source>
</evidence>
<accession>A0A395MJD9</accession>
<evidence type="ECO:0000313" key="1">
    <source>
        <dbReference type="EMBL" id="RFN47785.1"/>
    </source>
</evidence>
<comment type="caution">
    <text evidence="1">The sequence shown here is derived from an EMBL/GenBank/DDBJ whole genome shotgun (WGS) entry which is preliminary data.</text>
</comment>
<dbReference type="OrthoDB" id="5102922at2759"/>
<sequence>MAAQLRLQDAKQRLLEAGKEAQKYKDEAKTAFDNDEFKSDDQHICEWVVQNYPQLPAVYQEYAAASHAYLAALQQVDPSAAQERQEAQNKDLRPLFGSEHAFERNFYINLPQE</sequence>
<dbReference type="EMBL" id="PXXK01000235">
    <property type="protein sequence ID" value="RFN47785.1"/>
    <property type="molecule type" value="Genomic_DNA"/>
</dbReference>
<organism evidence="1 2">
    <name type="scientific">Fusarium flagelliforme</name>
    <dbReference type="NCBI Taxonomy" id="2675880"/>
    <lineage>
        <taxon>Eukaryota</taxon>
        <taxon>Fungi</taxon>
        <taxon>Dikarya</taxon>
        <taxon>Ascomycota</taxon>
        <taxon>Pezizomycotina</taxon>
        <taxon>Sordariomycetes</taxon>
        <taxon>Hypocreomycetidae</taxon>
        <taxon>Hypocreales</taxon>
        <taxon>Nectriaceae</taxon>
        <taxon>Fusarium</taxon>
        <taxon>Fusarium incarnatum-equiseti species complex</taxon>
    </lineage>
</organism>
<reference evidence="1 2" key="1">
    <citation type="journal article" date="2018" name="PLoS Pathog.">
        <title>Evolution of structural diversity of trichothecenes, a family of toxins produced by plant pathogenic and entomopathogenic fungi.</title>
        <authorList>
            <person name="Proctor R.H."/>
            <person name="McCormick S.P."/>
            <person name="Kim H.S."/>
            <person name="Cardoza R.E."/>
            <person name="Stanley A.M."/>
            <person name="Lindo L."/>
            <person name="Kelly A."/>
            <person name="Brown D.W."/>
            <person name="Lee T."/>
            <person name="Vaughan M.M."/>
            <person name="Alexander N.J."/>
            <person name="Busman M."/>
            <person name="Gutierrez S."/>
        </authorList>
    </citation>
    <scope>NUCLEOTIDE SEQUENCE [LARGE SCALE GENOMIC DNA]</scope>
    <source>
        <strain evidence="1 2">NRRL 13405</strain>
    </source>
</reference>
<keyword evidence="2" id="KW-1185">Reference proteome</keyword>
<gene>
    <name evidence="1" type="ORF">FIE12Z_7981</name>
</gene>
<dbReference type="AlphaFoldDB" id="A0A395MJD9"/>